<dbReference type="AlphaFoldDB" id="A0AAW1HG44"/>
<gene>
    <name evidence="2" type="ORF">QE152_g40460</name>
</gene>
<protein>
    <submittedName>
        <fullName evidence="2">Uncharacterized protein</fullName>
    </submittedName>
</protein>
<feature type="region of interest" description="Disordered" evidence="1">
    <location>
        <begin position="392"/>
        <end position="417"/>
    </location>
</feature>
<accession>A0AAW1HG44</accession>
<sequence length="516" mass="57901">MAFRGRGRGGFHQGPPQHHQHYQVPVQPPNPPPPQEEEQPGPSQGGKSRRNKRQDRAQTFRRNNNQKVINEFAAHNQQALKTNLFSEFASLSEALKTTHVEPQPYDIRFSFSTRAAKYDTTMLSGTIGFTEQLAGEYTTLLTVDIRDVVKMNPLNFSPVSGIVNCLGHFTVEDVNFTPSLLQQQTPLTVSISNLRDIVVMLSNVNTPWATRLEYVRLDSIPGAQFEDEMNPILVNADEIMPADYAIGTVRNDFLRVKACLARIGRKLEKLVGAVTFDAKGNAGQLLTTEVYGRSPSIWSFVEFNANNGTYYHNIEQHVTGDAQEWMTSRKLTQEQVVCGAITLCDAGSCTDGDTEKVSMANDKDSVWENEDIRAPYTGFMKIKYVNVRQSQAASPAKKNRKEEGLGSQGEKTADNSKELQQVEAFRSKLIGKIEELKQLVKESSKTKTEFKTATRQLVHIVETLPEEWICAQVSEMRTNYLSVGVQADESEIIMEIAERDKDMITEIENEMDERAG</sequence>
<organism evidence="2 3">
    <name type="scientific">Popillia japonica</name>
    <name type="common">Japanese beetle</name>
    <dbReference type="NCBI Taxonomy" id="7064"/>
    <lineage>
        <taxon>Eukaryota</taxon>
        <taxon>Metazoa</taxon>
        <taxon>Ecdysozoa</taxon>
        <taxon>Arthropoda</taxon>
        <taxon>Hexapoda</taxon>
        <taxon>Insecta</taxon>
        <taxon>Pterygota</taxon>
        <taxon>Neoptera</taxon>
        <taxon>Endopterygota</taxon>
        <taxon>Coleoptera</taxon>
        <taxon>Polyphaga</taxon>
        <taxon>Scarabaeiformia</taxon>
        <taxon>Scarabaeidae</taxon>
        <taxon>Rutelinae</taxon>
        <taxon>Popillia</taxon>
    </lineage>
</organism>
<feature type="region of interest" description="Disordered" evidence="1">
    <location>
        <begin position="1"/>
        <end position="66"/>
    </location>
</feature>
<evidence type="ECO:0000313" key="3">
    <source>
        <dbReference type="Proteomes" id="UP001458880"/>
    </source>
</evidence>
<evidence type="ECO:0000313" key="2">
    <source>
        <dbReference type="EMBL" id="KAK9675313.1"/>
    </source>
</evidence>
<name>A0AAW1HG44_POPJA</name>
<feature type="compositionally biased region" description="Low complexity" evidence="1">
    <location>
        <begin position="13"/>
        <end position="25"/>
    </location>
</feature>
<keyword evidence="3" id="KW-1185">Reference proteome</keyword>
<reference evidence="2 3" key="1">
    <citation type="journal article" date="2024" name="BMC Genomics">
        <title>De novo assembly and annotation of Popillia japonica's genome with initial clues to its potential as an invasive pest.</title>
        <authorList>
            <person name="Cucini C."/>
            <person name="Boschi S."/>
            <person name="Funari R."/>
            <person name="Cardaioli E."/>
            <person name="Iannotti N."/>
            <person name="Marturano G."/>
            <person name="Paoli F."/>
            <person name="Bruttini M."/>
            <person name="Carapelli A."/>
            <person name="Frati F."/>
            <person name="Nardi F."/>
        </authorList>
    </citation>
    <scope>NUCLEOTIDE SEQUENCE [LARGE SCALE GENOMIC DNA]</scope>
    <source>
        <strain evidence="2">DMR45628</strain>
    </source>
</reference>
<evidence type="ECO:0000256" key="1">
    <source>
        <dbReference type="SAM" id="MobiDB-lite"/>
    </source>
</evidence>
<proteinExistence type="predicted"/>
<dbReference type="EMBL" id="JASPKY010001176">
    <property type="protein sequence ID" value="KAK9675313.1"/>
    <property type="molecule type" value="Genomic_DNA"/>
</dbReference>
<dbReference type="Proteomes" id="UP001458880">
    <property type="component" value="Unassembled WGS sequence"/>
</dbReference>
<comment type="caution">
    <text evidence="2">The sequence shown here is derived from an EMBL/GenBank/DDBJ whole genome shotgun (WGS) entry which is preliminary data.</text>
</comment>